<protein>
    <submittedName>
        <fullName evidence="1">Uncharacterized protein</fullName>
    </submittedName>
</protein>
<sequence>MRRFLRSESAHSNLIVLYLCKFHDQDTNTAEELHERTEIIKINPPLVQDNNAFDQTVFRNDIINEGQQTI</sequence>
<dbReference type="AlphaFoldDB" id="A0AAV4VZR6"/>
<proteinExistence type="predicted"/>
<comment type="caution">
    <text evidence="1">The sequence shown here is derived from an EMBL/GenBank/DDBJ whole genome shotgun (WGS) entry which is preliminary data.</text>
</comment>
<evidence type="ECO:0000313" key="1">
    <source>
        <dbReference type="EMBL" id="GIY75887.1"/>
    </source>
</evidence>
<reference evidence="1 2" key="1">
    <citation type="submission" date="2021-06" db="EMBL/GenBank/DDBJ databases">
        <title>Caerostris darwini draft genome.</title>
        <authorList>
            <person name="Kono N."/>
            <person name="Arakawa K."/>
        </authorList>
    </citation>
    <scope>NUCLEOTIDE SEQUENCE [LARGE SCALE GENOMIC DNA]</scope>
</reference>
<gene>
    <name evidence="1" type="ORF">CDAR_82461</name>
</gene>
<keyword evidence="2" id="KW-1185">Reference proteome</keyword>
<accession>A0AAV4VZR6</accession>
<evidence type="ECO:0000313" key="2">
    <source>
        <dbReference type="Proteomes" id="UP001054837"/>
    </source>
</evidence>
<dbReference type="EMBL" id="BPLQ01013920">
    <property type="protein sequence ID" value="GIY75887.1"/>
    <property type="molecule type" value="Genomic_DNA"/>
</dbReference>
<dbReference type="Proteomes" id="UP001054837">
    <property type="component" value="Unassembled WGS sequence"/>
</dbReference>
<organism evidence="1 2">
    <name type="scientific">Caerostris darwini</name>
    <dbReference type="NCBI Taxonomy" id="1538125"/>
    <lineage>
        <taxon>Eukaryota</taxon>
        <taxon>Metazoa</taxon>
        <taxon>Ecdysozoa</taxon>
        <taxon>Arthropoda</taxon>
        <taxon>Chelicerata</taxon>
        <taxon>Arachnida</taxon>
        <taxon>Araneae</taxon>
        <taxon>Araneomorphae</taxon>
        <taxon>Entelegynae</taxon>
        <taxon>Araneoidea</taxon>
        <taxon>Araneidae</taxon>
        <taxon>Caerostris</taxon>
    </lineage>
</organism>
<name>A0AAV4VZR6_9ARAC</name>